<evidence type="ECO:0000313" key="2">
    <source>
        <dbReference type="Proteomes" id="UP001165080"/>
    </source>
</evidence>
<accession>A0A9W6F2X6</accession>
<evidence type="ECO:0000313" key="1">
    <source>
        <dbReference type="EMBL" id="GLC53701.1"/>
    </source>
</evidence>
<keyword evidence="1" id="KW-0675">Receptor</keyword>
<dbReference type="AlphaFoldDB" id="A0A9W6F2X6"/>
<keyword evidence="1" id="KW-0418">Kinase</keyword>
<proteinExistence type="predicted"/>
<keyword evidence="2" id="KW-1185">Reference proteome</keyword>
<protein>
    <submittedName>
        <fullName evidence="1">Receptor-interacting serine/threonine-protein kinase 3</fullName>
    </submittedName>
</protein>
<dbReference type="EMBL" id="BRXU01000008">
    <property type="protein sequence ID" value="GLC53701.1"/>
    <property type="molecule type" value="Genomic_DNA"/>
</dbReference>
<dbReference type="Proteomes" id="UP001165080">
    <property type="component" value="Unassembled WGS sequence"/>
</dbReference>
<reference evidence="1 2" key="1">
    <citation type="journal article" date="2023" name="Commun. Biol.">
        <title>Reorganization of the ancestral sex-determining regions during the evolution of trioecy in Pleodorina starrii.</title>
        <authorList>
            <person name="Takahashi K."/>
            <person name="Suzuki S."/>
            <person name="Kawai-Toyooka H."/>
            <person name="Yamamoto K."/>
            <person name="Hamaji T."/>
            <person name="Ootsuki R."/>
            <person name="Yamaguchi H."/>
            <person name="Kawachi M."/>
            <person name="Higashiyama T."/>
            <person name="Nozaki H."/>
        </authorList>
    </citation>
    <scope>NUCLEOTIDE SEQUENCE [LARGE SCALE GENOMIC DNA]</scope>
    <source>
        <strain evidence="1 2">NIES-4479</strain>
    </source>
</reference>
<name>A0A9W6F2X6_9CHLO</name>
<dbReference type="GO" id="GO:0016301">
    <property type="term" value="F:kinase activity"/>
    <property type="evidence" value="ECO:0007669"/>
    <property type="project" value="UniProtKB-KW"/>
</dbReference>
<gene>
    <name evidence="1" type="primary">PLESTB001241</name>
    <name evidence="1" type="ORF">PLESTB_000778000</name>
</gene>
<comment type="caution">
    <text evidence="1">The sequence shown here is derived from an EMBL/GenBank/DDBJ whole genome shotgun (WGS) entry which is preliminary data.</text>
</comment>
<sequence>MGEVVAVAVVVEAEEVGNVARVGAVEGRVAEAAAGKMGRAAAVEEAKAVEVEVGRAAAVGEVKAVEVEVGRAAAVEEAKEVEVEVGRVAAVEMGRVAAVGEAKEAEVEALKLYGEPWKDIFFDQALVATPRWVLAAPLVHGGRKLGAVLWLSSCRPGSLGSGGISCSAACRLLPSPTAAAAPAATEERVAPSS</sequence>
<organism evidence="1 2">
    <name type="scientific">Pleodorina starrii</name>
    <dbReference type="NCBI Taxonomy" id="330485"/>
    <lineage>
        <taxon>Eukaryota</taxon>
        <taxon>Viridiplantae</taxon>
        <taxon>Chlorophyta</taxon>
        <taxon>core chlorophytes</taxon>
        <taxon>Chlorophyceae</taxon>
        <taxon>CS clade</taxon>
        <taxon>Chlamydomonadales</taxon>
        <taxon>Volvocaceae</taxon>
        <taxon>Pleodorina</taxon>
    </lineage>
</organism>
<keyword evidence="1" id="KW-0808">Transferase</keyword>